<dbReference type="InterPro" id="IPR029044">
    <property type="entry name" value="Nucleotide-diphossugar_trans"/>
</dbReference>
<feature type="domain" description="PilZ" evidence="8">
    <location>
        <begin position="535"/>
        <end position="613"/>
    </location>
</feature>
<organism evidence="9 10">
    <name type="scientific">Bradyrhizobium elkanii</name>
    <dbReference type="NCBI Taxonomy" id="29448"/>
    <lineage>
        <taxon>Bacteria</taxon>
        <taxon>Pseudomonadati</taxon>
        <taxon>Pseudomonadota</taxon>
        <taxon>Alphaproteobacteria</taxon>
        <taxon>Hyphomicrobiales</taxon>
        <taxon>Nitrobacteraceae</taxon>
        <taxon>Bradyrhizobium</taxon>
    </lineage>
</organism>
<evidence type="ECO:0000256" key="5">
    <source>
        <dbReference type="ARBA" id="ARBA00022989"/>
    </source>
</evidence>
<proteinExistence type="predicted"/>
<evidence type="ECO:0000256" key="6">
    <source>
        <dbReference type="ARBA" id="ARBA00023136"/>
    </source>
</evidence>
<feature type="transmembrane region" description="Helical" evidence="7">
    <location>
        <begin position="29"/>
        <end position="46"/>
    </location>
</feature>
<reference evidence="9 10" key="1">
    <citation type="submission" date="2019-05" db="EMBL/GenBank/DDBJ databases">
        <title>Draft Genome of Bradyrhizobium elkanii strain SEMIA 938, Used in Commercial Inoculants for Lupinus spp. in Brazil.</title>
        <authorList>
            <person name="Hungria M."/>
            <person name="Delamuta J.R.M."/>
            <person name="Ribeiro R.A."/>
            <person name="Nogueira M.A."/>
        </authorList>
    </citation>
    <scope>NUCLEOTIDE SEQUENCE [LARGE SCALE GENOMIC DNA]</scope>
    <source>
        <strain evidence="9 10">Semia 938</strain>
    </source>
</reference>
<dbReference type="Gene3D" id="3.90.550.10">
    <property type="entry name" value="Spore Coat Polysaccharide Biosynthesis Protein SpsA, Chain A"/>
    <property type="match status" value="1"/>
</dbReference>
<evidence type="ECO:0000313" key="10">
    <source>
        <dbReference type="Proteomes" id="UP000305095"/>
    </source>
</evidence>
<dbReference type="CDD" id="cd06421">
    <property type="entry name" value="CESA_CelA_like"/>
    <property type="match status" value="1"/>
</dbReference>
<dbReference type="GO" id="GO:0035438">
    <property type="term" value="F:cyclic-di-GMP binding"/>
    <property type="evidence" value="ECO:0007669"/>
    <property type="project" value="InterPro"/>
</dbReference>
<evidence type="ECO:0000256" key="1">
    <source>
        <dbReference type="ARBA" id="ARBA00004141"/>
    </source>
</evidence>
<dbReference type="InterPro" id="IPR050321">
    <property type="entry name" value="Glycosyltr_2/OpgH_subfam"/>
</dbReference>
<evidence type="ECO:0000256" key="2">
    <source>
        <dbReference type="ARBA" id="ARBA00022676"/>
    </source>
</evidence>
<sequence length="648" mass="72441">MMAAFAPGLVAFGACLAILPLLHREQTLARVLMTGMSFVLLVHYFAWRVTHTLPPPGLTADALIGYPFVAAEAASMIAVCLSLLFLSRTIDRSPEVNAILRRSRASADASLVDVFICTYNEEKAILERTIIGATGLNYPNYRVWVLDDGRRLWLRRLAQELGCNYLARPDNRHAKAGNINHALQHVSGLAERPEFISILDADFVPMPDFLTRAMSLMLDGSVGVVQTPQHFINPDPIQTNLAATDVWPDEQRFFFDILMPAKDAWDTAFCCGTSSLIRFSGLMQIGGFPTDSVTEDYLVTLRLKEKGLRTVYLNERLTIGLAPEGLKEYITQRGRWCLGFMQIFRGRSGPFSRQSRLAFMDRLSLVDAFMSWAAVYSTKVFGLVVPWLYLLFGIKAVHADLFELLKYFLPFYVWHAFTMAWISRGRSLAIMTDVSQYIAAPAVLKAVVTGLARPQGHKFKVTAKGGDRNRRFIEWPLLRLYGAALLITLLAIAYAFILHLRGDSIAYGGLALAWSLHNCVVLAIVCFICIEQPRRRKAERFERDEPILIHQDGEMRLIRMADISISGARFIDPAPPAIGSLIKCNVYGQNVAATVVRRTRDGFGVRFEDAVATRVNVVRAFYAGEYVRAFQGVRAAPVGKALLMRLFG</sequence>
<feature type="transmembrane region" description="Helical" evidence="7">
    <location>
        <begin position="66"/>
        <end position="86"/>
    </location>
</feature>
<feature type="transmembrane region" description="Helical" evidence="7">
    <location>
        <begin position="505"/>
        <end position="530"/>
    </location>
</feature>
<dbReference type="Pfam" id="PF13641">
    <property type="entry name" value="Glyco_tranf_2_3"/>
    <property type="match status" value="1"/>
</dbReference>
<feature type="transmembrane region" description="Helical" evidence="7">
    <location>
        <begin position="404"/>
        <end position="422"/>
    </location>
</feature>
<evidence type="ECO:0000256" key="4">
    <source>
        <dbReference type="ARBA" id="ARBA00022692"/>
    </source>
</evidence>
<dbReference type="RefSeq" id="WP_137482874.1">
    <property type="nucleotide sequence ID" value="NZ_SZZP01000026.1"/>
</dbReference>
<protein>
    <submittedName>
        <fullName evidence="9">Glycosyltransferase</fullName>
    </submittedName>
</protein>
<feature type="transmembrane region" description="Helical" evidence="7">
    <location>
        <begin position="478"/>
        <end position="499"/>
    </location>
</feature>
<keyword evidence="6 7" id="KW-0472">Membrane</keyword>
<keyword evidence="5 7" id="KW-1133">Transmembrane helix</keyword>
<gene>
    <name evidence="9" type="ORF">FDV58_33195</name>
</gene>
<dbReference type="EMBL" id="SZZP01000026">
    <property type="protein sequence ID" value="TKV74313.1"/>
    <property type="molecule type" value="Genomic_DNA"/>
</dbReference>
<dbReference type="SUPFAM" id="SSF141371">
    <property type="entry name" value="PilZ domain-like"/>
    <property type="match status" value="1"/>
</dbReference>
<evidence type="ECO:0000256" key="7">
    <source>
        <dbReference type="SAM" id="Phobius"/>
    </source>
</evidence>
<dbReference type="GO" id="GO:0016758">
    <property type="term" value="F:hexosyltransferase activity"/>
    <property type="evidence" value="ECO:0007669"/>
    <property type="project" value="TreeGrafter"/>
</dbReference>
<dbReference type="InterPro" id="IPR009875">
    <property type="entry name" value="PilZ_domain"/>
</dbReference>
<evidence type="ECO:0000256" key="3">
    <source>
        <dbReference type="ARBA" id="ARBA00022679"/>
    </source>
</evidence>
<keyword evidence="3 9" id="KW-0808">Transferase</keyword>
<keyword evidence="4 7" id="KW-0812">Transmembrane</keyword>
<dbReference type="GO" id="GO:0005886">
    <property type="term" value="C:plasma membrane"/>
    <property type="evidence" value="ECO:0007669"/>
    <property type="project" value="TreeGrafter"/>
</dbReference>
<feature type="transmembrane region" description="Helical" evidence="7">
    <location>
        <begin position="369"/>
        <end position="392"/>
    </location>
</feature>
<accession>A0A4U6RJM0</accession>
<evidence type="ECO:0000259" key="8">
    <source>
        <dbReference type="Pfam" id="PF07238"/>
    </source>
</evidence>
<dbReference type="PANTHER" id="PTHR43867:SF2">
    <property type="entry name" value="CELLULOSE SYNTHASE CATALYTIC SUBUNIT A [UDP-FORMING]"/>
    <property type="match status" value="1"/>
</dbReference>
<dbReference type="Proteomes" id="UP000305095">
    <property type="component" value="Unassembled WGS sequence"/>
</dbReference>
<dbReference type="Pfam" id="PF07238">
    <property type="entry name" value="PilZ"/>
    <property type="match status" value="1"/>
</dbReference>
<dbReference type="AlphaFoldDB" id="A0A4U6RJM0"/>
<evidence type="ECO:0000313" key="9">
    <source>
        <dbReference type="EMBL" id="TKV74313.1"/>
    </source>
</evidence>
<keyword evidence="2" id="KW-0328">Glycosyltransferase</keyword>
<feature type="transmembrane region" description="Helical" evidence="7">
    <location>
        <begin position="6"/>
        <end position="22"/>
    </location>
</feature>
<dbReference type="PANTHER" id="PTHR43867">
    <property type="entry name" value="CELLULOSE SYNTHASE CATALYTIC SUBUNIT A [UDP-FORMING]"/>
    <property type="match status" value="1"/>
</dbReference>
<dbReference type="SUPFAM" id="SSF53448">
    <property type="entry name" value="Nucleotide-diphospho-sugar transferases"/>
    <property type="match status" value="1"/>
</dbReference>
<name>A0A4U6RJM0_BRAEL</name>
<comment type="caution">
    <text evidence="9">The sequence shown here is derived from an EMBL/GenBank/DDBJ whole genome shotgun (WGS) entry which is preliminary data.</text>
</comment>
<comment type="subcellular location">
    <subcellularLocation>
        <location evidence="1">Membrane</location>
        <topology evidence="1">Multi-pass membrane protein</topology>
    </subcellularLocation>
</comment>